<dbReference type="HAMAP" id="MF_00921">
    <property type="entry name" value="PDRP"/>
    <property type="match status" value="1"/>
</dbReference>
<sequence>MIVENKQTITICSDSVGETAEAVVKATLRQFPNRDVRIKRIGHIRSESEITSIMEQIAAEGGFAAYTLVQPELREMMKQESIRLGVRAIDIMGPMMQAYIDTFNDAPSRKPGLLHELDRDYFKRVEAIEFTVKCDDGRDLSAILKADIVIIGVSRTSKTPLSIFLAHKGYKVTNFPLMPEVRIAEELYRVPSNKIIGLSIDPESLLKIRTERLKTLGLPHGSQYSSMTRIIEELEFATSLMKQLRCPIIDVSNKAIEETAGLILDHITV</sequence>
<comment type="function">
    <text evidence="5">Bifunctional serine/threonine kinase and phosphorylase involved in the regulation of the pyruvate, phosphate dikinase (PPDK) by catalyzing its phosphorylation/dephosphorylation.</text>
</comment>
<accession>A0A4R4EGC2</accession>
<keyword evidence="2 5" id="KW-0808">Transferase</keyword>
<comment type="similarity">
    <text evidence="5">Belongs to the pyruvate, phosphate/water dikinase regulatory protein family. PDRP subfamily.</text>
</comment>
<keyword evidence="7" id="KW-1185">Reference proteome</keyword>
<feature type="binding site" evidence="5">
    <location>
        <begin position="152"/>
        <end position="159"/>
    </location>
    <ligand>
        <name>ADP</name>
        <dbReference type="ChEBI" id="CHEBI:456216"/>
    </ligand>
</feature>
<gene>
    <name evidence="6" type="ORF">E0485_12005</name>
</gene>
<dbReference type="GO" id="GO:0016776">
    <property type="term" value="F:phosphotransferase activity, phosphate group as acceptor"/>
    <property type="evidence" value="ECO:0007669"/>
    <property type="project" value="UniProtKB-UniRule"/>
</dbReference>
<dbReference type="GO" id="GO:0043531">
    <property type="term" value="F:ADP binding"/>
    <property type="evidence" value="ECO:0007669"/>
    <property type="project" value="UniProtKB-UniRule"/>
</dbReference>
<dbReference type="PANTHER" id="PTHR31756:SF3">
    <property type="entry name" value="PYRUVATE, PHOSPHATE DIKINASE REGULATORY PROTEIN 1, CHLOROPLASTIC"/>
    <property type="match status" value="1"/>
</dbReference>
<organism evidence="6 7">
    <name type="scientific">Paenibacillus albiflavus</name>
    <dbReference type="NCBI Taxonomy" id="2545760"/>
    <lineage>
        <taxon>Bacteria</taxon>
        <taxon>Bacillati</taxon>
        <taxon>Bacillota</taxon>
        <taxon>Bacilli</taxon>
        <taxon>Bacillales</taxon>
        <taxon>Paenibacillaceae</taxon>
        <taxon>Paenibacillus</taxon>
    </lineage>
</organism>
<dbReference type="EC" id="2.7.4.27" evidence="5"/>
<comment type="catalytic activity">
    <reaction evidence="5">
        <text>N(tele)-phospho-L-histidyl/O-phospho-L-threonyl-[pyruvate, phosphate dikinase] + phosphate + H(+) = N(tele)-phospho-L-histidyl/L-threonyl-[pyruvate, phosphate dikinase] + diphosphate</text>
        <dbReference type="Rhea" id="RHEA:43696"/>
        <dbReference type="Rhea" id="RHEA-COMP:10650"/>
        <dbReference type="Rhea" id="RHEA-COMP:10651"/>
        <dbReference type="ChEBI" id="CHEBI:15378"/>
        <dbReference type="ChEBI" id="CHEBI:30013"/>
        <dbReference type="ChEBI" id="CHEBI:33019"/>
        <dbReference type="ChEBI" id="CHEBI:43474"/>
        <dbReference type="ChEBI" id="CHEBI:61977"/>
        <dbReference type="ChEBI" id="CHEBI:83586"/>
        <dbReference type="EC" id="2.7.4.27"/>
    </reaction>
</comment>
<dbReference type="Proteomes" id="UP000295418">
    <property type="component" value="Unassembled WGS sequence"/>
</dbReference>
<dbReference type="GO" id="GO:0004674">
    <property type="term" value="F:protein serine/threonine kinase activity"/>
    <property type="evidence" value="ECO:0007669"/>
    <property type="project" value="UniProtKB-UniRule"/>
</dbReference>
<keyword evidence="1 5" id="KW-0723">Serine/threonine-protein kinase</keyword>
<dbReference type="EC" id="2.7.11.32" evidence="5"/>
<evidence type="ECO:0000256" key="4">
    <source>
        <dbReference type="ARBA" id="ARBA00022777"/>
    </source>
</evidence>
<protein>
    <recommendedName>
        <fullName evidence="5">Putative pyruvate, phosphate dikinase regulatory protein</fullName>
        <shortName evidence="5">PPDK regulatory protein</shortName>
        <ecNumber evidence="5">2.7.11.32</ecNumber>
        <ecNumber evidence="5">2.7.4.27</ecNumber>
    </recommendedName>
</protein>
<dbReference type="PANTHER" id="PTHR31756">
    <property type="entry name" value="PYRUVATE, PHOSPHATE DIKINASE REGULATORY PROTEIN 1, CHLOROPLASTIC"/>
    <property type="match status" value="1"/>
</dbReference>
<comment type="catalytic activity">
    <reaction evidence="5">
        <text>N(tele)-phospho-L-histidyl/L-threonyl-[pyruvate, phosphate dikinase] + ADP = N(tele)-phospho-L-histidyl/O-phospho-L-threonyl-[pyruvate, phosphate dikinase] + AMP + H(+)</text>
        <dbReference type="Rhea" id="RHEA:43692"/>
        <dbReference type="Rhea" id="RHEA-COMP:10650"/>
        <dbReference type="Rhea" id="RHEA-COMP:10651"/>
        <dbReference type="ChEBI" id="CHEBI:15378"/>
        <dbReference type="ChEBI" id="CHEBI:30013"/>
        <dbReference type="ChEBI" id="CHEBI:61977"/>
        <dbReference type="ChEBI" id="CHEBI:83586"/>
        <dbReference type="ChEBI" id="CHEBI:456215"/>
        <dbReference type="ChEBI" id="CHEBI:456216"/>
        <dbReference type="EC" id="2.7.11.32"/>
    </reaction>
</comment>
<dbReference type="InterPro" id="IPR026565">
    <property type="entry name" value="PPDK_reg"/>
</dbReference>
<dbReference type="OrthoDB" id="9782201at2"/>
<dbReference type="AlphaFoldDB" id="A0A4R4EGC2"/>
<evidence type="ECO:0000256" key="3">
    <source>
        <dbReference type="ARBA" id="ARBA00022741"/>
    </source>
</evidence>
<evidence type="ECO:0000256" key="5">
    <source>
        <dbReference type="HAMAP-Rule" id="MF_00921"/>
    </source>
</evidence>
<keyword evidence="3 5" id="KW-0547">Nucleotide-binding</keyword>
<dbReference type="NCBIfam" id="NF003742">
    <property type="entry name" value="PRK05339.1"/>
    <property type="match status" value="1"/>
</dbReference>
<evidence type="ECO:0000313" key="6">
    <source>
        <dbReference type="EMBL" id="TCZ77178.1"/>
    </source>
</evidence>
<evidence type="ECO:0000313" key="7">
    <source>
        <dbReference type="Proteomes" id="UP000295418"/>
    </source>
</evidence>
<evidence type="ECO:0000256" key="1">
    <source>
        <dbReference type="ARBA" id="ARBA00022527"/>
    </source>
</evidence>
<dbReference type="Pfam" id="PF03618">
    <property type="entry name" value="Kinase-PPPase"/>
    <property type="match status" value="1"/>
</dbReference>
<dbReference type="GO" id="GO:0005524">
    <property type="term" value="F:ATP binding"/>
    <property type="evidence" value="ECO:0007669"/>
    <property type="project" value="InterPro"/>
</dbReference>
<keyword evidence="4 5" id="KW-0418">Kinase</keyword>
<comment type="caution">
    <text evidence="6">The sequence shown here is derived from an EMBL/GenBank/DDBJ whole genome shotgun (WGS) entry which is preliminary data.</text>
</comment>
<evidence type="ECO:0000256" key="2">
    <source>
        <dbReference type="ARBA" id="ARBA00022679"/>
    </source>
</evidence>
<reference evidence="6 7" key="1">
    <citation type="submission" date="2019-03" db="EMBL/GenBank/DDBJ databases">
        <authorList>
            <person name="Kim M.K.M."/>
        </authorList>
    </citation>
    <scope>NUCLEOTIDE SEQUENCE [LARGE SCALE GENOMIC DNA]</scope>
    <source>
        <strain evidence="6 7">18JY21-1</strain>
    </source>
</reference>
<dbReference type="InterPro" id="IPR005177">
    <property type="entry name" value="Kinase-pyrophosphorylase"/>
</dbReference>
<proteinExistence type="inferred from homology"/>
<name>A0A4R4EGC2_9BACL</name>
<dbReference type="EMBL" id="SKFG01000010">
    <property type="protein sequence ID" value="TCZ77178.1"/>
    <property type="molecule type" value="Genomic_DNA"/>
</dbReference>